<dbReference type="RefSeq" id="WP_130415587.1">
    <property type="nucleotide sequence ID" value="NZ_SHKX01000016.1"/>
</dbReference>
<proteinExistence type="predicted"/>
<evidence type="ECO:0000313" key="1">
    <source>
        <dbReference type="EMBL" id="RZU36953.1"/>
    </source>
</evidence>
<evidence type="ECO:0000313" key="2">
    <source>
        <dbReference type="Proteomes" id="UP000292423"/>
    </source>
</evidence>
<dbReference type="Gene3D" id="3.30.530.20">
    <property type="match status" value="1"/>
</dbReference>
<dbReference type="InterPro" id="IPR023393">
    <property type="entry name" value="START-like_dom_sf"/>
</dbReference>
<dbReference type="SUPFAM" id="SSF55961">
    <property type="entry name" value="Bet v1-like"/>
    <property type="match status" value="1"/>
</dbReference>
<organism evidence="1 2">
    <name type="scientific">Fluviicoccus keumensis</name>
    <dbReference type="NCBI Taxonomy" id="1435465"/>
    <lineage>
        <taxon>Bacteria</taxon>
        <taxon>Pseudomonadati</taxon>
        <taxon>Pseudomonadota</taxon>
        <taxon>Gammaproteobacteria</taxon>
        <taxon>Moraxellales</taxon>
        <taxon>Moraxellaceae</taxon>
        <taxon>Fluviicoccus</taxon>
    </lineage>
</organism>
<reference evidence="1 2" key="1">
    <citation type="submission" date="2019-02" db="EMBL/GenBank/DDBJ databases">
        <title>Genomic Encyclopedia of Type Strains, Phase IV (KMG-IV): sequencing the most valuable type-strain genomes for metagenomic binning, comparative biology and taxonomic classification.</title>
        <authorList>
            <person name="Goeker M."/>
        </authorList>
    </citation>
    <scope>NUCLEOTIDE SEQUENCE [LARGE SCALE GENOMIC DNA]</scope>
    <source>
        <strain evidence="1 2">DSM 105135</strain>
    </source>
</reference>
<sequence length="259" mass="29479">MDLLPRIALKMQALFRAAALAARKPGMHPAGLLSLALLPAVHEVSCADELQELRDDSYGHQWVLVTRDESRGIRTWARLEEGKRVRSWKIDAILNASLEAIARAHTDVAAMPRWYWETQEARMLKKVSRTEFYYYMRFNAPLGLPDRDGIFHAVIDPYNARRGSMVLRVNAVPDYLPESPRLVRVLSQDFVVKLTPLGKNKTRFEAEGYVDPGGVAPAWTVNFVQRRVPYLIMVSMIRQLQRQDGGSPDNDFQYTEAAP</sequence>
<gene>
    <name evidence="1" type="ORF">EV700_3166</name>
</gene>
<dbReference type="Proteomes" id="UP000292423">
    <property type="component" value="Unassembled WGS sequence"/>
</dbReference>
<evidence type="ECO:0008006" key="3">
    <source>
        <dbReference type="Google" id="ProtNLM"/>
    </source>
</evidence>
<dbReference type="EMBL" id="SHKX01000016">
    <property type="protein sequence ID" value="RZU36953.1"/>
    <property type="molecule type" value="Genomic_DNA"/>
</dbReference>
<name>A0A4Q7YJJ4_9GAMM</name>
<accession>A0A4Q7YJJ4</accession>
<keyword evidence="2" id="KW-1185">Reference proteome</keyword>
<comment type="caution">
    <text evidence="1">The sequence shown here is derived from an EMBL/GenBank/DDBJ whole genome shotgun (WGS) entry which is preliminary data.</text>
</comment>
<dbReference type="OrthoDB" id="5734556at2"/>
<dbReference type="AlphaFoldDB" id="A0A4Q7YJJ4"/>
<protein>
    <recommendedName>
        <fullName evidence="3">START domain-containing protein</fullName>
    </recommendedName>
</protein>